<dbReference type="EMBL" id="JAJA02000001">
    <property type="protein sequence ID" value="KWS03732.1"/>
    <property type="molecule type" value="Genomic_DNA"/>
</dbReference>
<organism evidence="1 2">
    <name type="scientific">Lysobacter capsici AZ78</name>
    <dbReference type="NCBI Taxonomy" id="1444315"/>
    <lineage>
        <taxon>Bacteria</taxon>
        <taxon>Pseudomonadati</taxon>
        <taxon>Pseudomonadota</taxon>
        <taxon>Gammaproteobacteria</taxon>
        <taxon>Lysobacterales</taxon>
        <taxon>Lysobacteraceae</taxon>
        <taxon>Lysobacter</taxon>
    </lineage>
</organism>
<proteinExistence type="predicted"/>
<comment type="caution">
    <text evidence="1">The sequence shown here is derived from an EMBL/GenBank/DDBJ whole genome shotgun (WGS) entry which is preliminary data.</text>
</comment>
<reference evidence="1 2" key="1">
    <citation type="journal article" date="2014" name="Genome Announc.">
        <title>Draft Genome Sequence of Lysobacter capsici AZ78, a Bacterium Antagonistic to Plant-Pathogenic Oomycetes.</title>
        <authorList>
            <person name="Puopolo G."/>
            <person name="Sonego P."/>
            <person name="Engelen K."/>
            <person name="Pertot I."/>
        </authorList>
    </citation>
    <scope>NUCLEOTIDE SEQUENCE [LARGE SCALE GENOMIC DNA]</scope>
    <source>
        <strain evidence="1 2">AZ78</strain>
    </source>
</reference>
<evidence type="ECO:0000313" key="2">
    <source>
        <dbReference type="Proteomes" id="UP000023435"/>
    </source>
</evidence>
<protein>
    <submittedName>
        <fullName evidence="1">Uncharacterized protein</fullName>
    </submittedName>
</protein>
<dbReference type="Proteomes" id="UP000023435">
    <property type="component" value="Unassembled WGS sequence"/>
</dbReference>
<evidence type="ECO:0000313" key="1">
    <source>
        <dbReference type="EMBL" id="KWS03732.1"/>
    </source>
</evidence>
<gene>
    <name evidence="1" type="ORF">AZ78_1281</name>
</gene>
<accession>A0A108U714</accession>
<dbReference type="AlphaFoldDB" id="A0A108U714"/>
<name>A0A108U714_9GAMM</name>
<sequence length="54" mass="6138">MNTANAMRLAFDAASTNTPKTQRTRLYAMVRSALNRKIGLTFHRSAWSVLRGKR</sequence>
<dbReference type="RefSeq" id="WP_160329588.1">
    <property type="nucleotide sequence ID" value="NZ_JAJA02000001.1"/>
</dbReference>
<keyword evidence="2" id="KW-1185">Reference proteome</keyword>